<evidence type="ECO:0000313" key="12">
    <source>
        <dbReference type="EMBL" id="GAA4502563.1"/>
    </source>
</evidence>
<dbReference type="InterPro" id="IPR001639">
    <property type="entry name" value="T2SS_protein-GspC"/>
</dbReference>
<evidence type="ECO:0000256" key="7">
    <source>
        <dbReference type="ARBA" id="ARBA00022927"/>
    </source>
</evidence>
<protein>
    <submittedName>
        <fullName evidence="12">GspC family type II secretion system variant ExeC</fullName>
    </submittedName>
</protein>
<dbReference type="NCBIfam" id="TIGR01713">
    <property type="entry name" value="typeII_sec_gspC"/>
    <property type="match status" value="1"/>
</dbReference>
<reference evidence="13" key="1">
    <citation type="journal article" date="2019" name="Int. J. Syst. Evol. Microbiol.">
        <title>The Global Catalogue of Microorganisms (GCM) 10K type strain sequencing project: providing services to taxonomists for standard genome sequencing and annotation.</title>
        <authorList>
            <consortium name="The Broad Institute Genomics Platform"/>
            <consortium name="The Broad Institute Genome Sequencing Center for Infectious Disease"/>
            <person name="Wu L."/>
            <person name="Ma J."/>
        </authorList>
    </citation>
    <scope>NUCLEOTIDE SEQUENCE [LARGE SCALE GENOMIC DNA]</scope>
    <source>
        <strain evidence="13">JCM 32226</strain>
    </source>
</reference>
<dbReference type="InterPro" id="IPR036034">
    <property type="entry name" value="PDZ_sf"/>
</dbReference>
<keyword evidence="5" id="KW-0997">Cell inner membrane</keyword>
<keyword evidence="6" id="KW-0812">Transmembrane</keyword>
<dbReference type="Gene3D" id="2.30.30.830">
    <property type="match status" value="1"/>
</dbReference>
<dbReference type="Gene3D" id="2.30.42.10">
    <property type="match status" value="1"/>
</dbReference>
<evidence type="ECO:0000256" key="4">
    <source>
        <dbReference type="ARBA" id="ARBA00022475"/>
    </source>
</evidence>
<evidence type="ECO:0000256" key="6">
    <source>
        <dbReference type="ARBA" id="ARBA00022692"/>
    </source>
</evidence>
<evidence type="ECO:0000259" key="11">
    <source>
        <dbReference type="Pfam" id="PF11356"/>
    </source>
</evidence>
<proteinExistence type="inferred from homology"/>
<evidence type="ECO:0000256" key="8">
    <source>
        <dbReference type="ARBA" id="ARBA00022989"/>
    </source>
</evidence>
<evidence type="ECO:0000256" key="1">
    <source>
        <dbReference type="ARBA" id="ARBA00004533"/>
    </source>
</evidence>
<evidence type="ECO:0000256" key="2">
    <source>
        <dbReference type="ARBA" id="ARBA00007986"/>
    </source>
</evidence>
<keyword evidence="9" id="KW-0472">Membrane</keyword>
<evidence type="ECO:0000256" key="5">
    <source>
        <dbReference type="ARBA" id="ARBA00022519"/>
    </source>
</evidence>
<accession>A0ABP8QI93</accession>
<evidence type="ECO:0000256" key="3">
    <source>
        <dbReference type="ARBA" id="ARBA00022448"/>
    </source>
</evidence>
<dbReference type="InterPro" id="IPR024961">
    <property type="entry name" value="T2SS_GspC_N"/>
</dbReference>
<dbReference type="SUPFAM" id="SSF50156">
    <property type="entry name" value="PDZ domain-like"/>
    <property type="match status" value="1"/>
</dbReference>
<keyword evidence="7" id="KW-0653">Protein transport</keyword>
<dbReference type="Pfam" id="PF11356">
    <property type="entry name" value="T2SSC"/>
    <property type="match status" value="1"/>
</dbReference>
<sequence length="296" mass="32574">MEQYKSLLALFGWVSLSRWSQISMWLLILLCTQQLAQLTWRWWPGLQTADRPVRLAPAAQVGQGPERLDLGPLQRLALFGKPEPRSGAAQGGELLPPEQVSLSAPKTKLNITLTGLLASTDPKRSIAIVAQGSNQASYLIGDKIDGTPAKLRAVLPDRIIIDNQGRDETLMLDTESATAPRSSMPPPPGRPQEENLSDLRDNINDNPAQLLDYITISPVREDNVLKGYRLNPGKKPELFGSLGLQPNDLALNINGYDLRDPAQAMQAMQQMKEVGQLEMTIERDGVQQSLSVSLQQ</sequence>
<evidence type="ECO:0000313" key="13">
    <source>
        <dbReference type="Proteomes" id="UP001501321"/>
    </source>
</evidence>
<evidence type="ECO:0000256" key="10">
    <source>
        <dbReference type="SAM" id="MobiDB-lite"/>
    </source>
</evidence>
<dbReference type="Proteomes" id="UP001501321">
    <property type="component" value="Unassembled WGS sequence"/>
</dbReference>
<comment type="caution">
    <text evidence="12">The sequence shown here is derived from an EMBL/GenBank/DDBJ whole genome shotgun (WGS) entry which is preliminary data.</text>
</comment>
<keyword evidence="13" id="KW-1185">Reference proteome</keyword>
<name>A0ABP8QI93_9GAMM</name>
<feature type="region of interest" description="Disordered" evidence="10">
    <location>
        <begin position="175"/>
        <end position="198"/>
    </location>
</feature>
<keyword evidence="3" id="KW-0813">Transport</keyword>
<gene>
    <name evidence="12" type="primary">exeC</name>
    <name evidence="12" type="ORF">GCM10023095_27360</name>
</gene>
<feature type="domain" description="Type II secretion system protein GspC N-terminal" evidence="11">
    <location>
        <begin position="25"/>
        <end position="172"/>
    </location>
</feature>
<keyword evidence="8" id="KW-1133">Transmembrane helix</keyword>
<dbReference type="EMBL" id="BAABFC010000021">
    <property type="protein sequence ID" value="GAA4502563.1"/>
    <property type="molecule type" value="Genomic_DNA"/>
</dbReference>
<comment type="similarity">
    <text evidence="2">Belongs to the GSP C family.</text>
</comment>
<keyword evidence="4" id="KW-1003">Cell membrane</keyword>
<organism evidence="12 13">
    <name type="scientific">Pseudaeromonas paramecii</name>
    <dbReference type="NCBI Taxonomy" id="2138166"/>
    <lineage>
        <taxon>Bacteria</taxon>
        <taxon>Pseudomonadati</taxon>
        <taxon>Pseudomonadota</taxon>
        <taxon>Gammaproteobacteria</taxon>
        <taxon>Aeromonadales</taxon>
        <taxon>Aeromonadaceae</taxon>
        <taxon>Pseudaeromonas</taxon>
    </lineage>
</organism>
<evidence type="ECO:0000256" key="9">
    <source>
        <dbReference type="ARBA" id="ARBA00023136"/>
    </source>
</evidence>
<comment type="subcellular location">
    <subcellularLocation>
        <location evidence="1">Cell inner membrane</location>
    </subcellularLocation>
</comment>